<evidence type="ECO:0000313" key="3">
    <source>
        <dbReference type="Proteomes" id="UP001268089"/>
    </source>
</evidence>
<evidence type="ECO:0008006" key="4">
    <source>
        <dbReference type="Google" id="ProtNLM"/>
    </source>
</evidence>
<organism evidence="2 3">
    <name type="scientific">Rhodoferax saidenbachensis</name>
    <dbReference type="NCBI Taxonomy" id="1484693"/>
    <lineage>
        <taxon>Bacteria</taxon>
        <taxon>Pseudomonadati</taxon>
        <taxon>Pseudomonadota</taxon>
        <taxon>Betaproteobacteria</taxon>
        <taxon>Burkholderiales</taxon>
        <taxon>Comamonadaceae</taxon>
        <taxon>Rhodoferax</taxon>
    </lineage>
</organism>
<sequence>MHIHSPRTSLQRAATVLALLAAGMVTANAMTIREMRALEKTEKQGATYTDYYLVGVMEGAIEAHTQDVRNGAKPSICLNGRRLEPSMAKNLYTTELKRNADLYEADMPVQLVLTNALTTVYPC</sequence>
<dbReference type="RefSeq" id="WP_310339930.1">
    <property type="nucleotide sequence ID" value="NZ_JAVDXO010000002.1"/>
</dbReference>
<feature type="signal peptide" evidence="1">
    <location>
        <begin position="1"/>
        <end position="29"/>
    </location>
</feature>
<proteinExistence type="predicted"/>
<comment type="caution">
    <text evidence="2">The sequence shown here is derived from an EMBL/GenBank/DDBJ whole genome shotgun (WGS) entry which is preliminary data.</text>
</comment>
<keyword evidence="3" id="KW-1185">Reference proteome</keyword>
<gene>
    <name evidence="2" type="ORF">J2X15_000968</name>
</gene>
<accession>A0ABU1ZJG3</accession>
<dbReference type="EMBL" id="JAVDXO010000002">
    <property type="protein sequence ID" value="MDR7305690.1"/>
    <property type="molecule type" value="Genomic_DNA"/>
</dbReference>
<dbReference type="Proteomes" id="UP001268089">
    <property type="component" value="Unassembled WGS sequence"/>
</dbReference>
<feature type="chain" id="PRO_5045095859" description="Rap1a immunity protein domain-containing protein" evidence="1">
    <location>
        <begin position="30"/>
        <end position="123"/>
    </location>
</feature>
<evidence type="ECO:0000256" key="1">
    <source>
        <dbReference type="SAM" id="SignalP"/>
    </source>
</evidence>
<protein>
    <recommendedName>
        <fullName evidence="4">Rap1a immunity protein domain-containing protein</fullName>
    </recommendedName>
</protein>
<keyword evidence="1" id="KW-0732">Signal</keyword>
<name>A0ABU1ZJG3_9BURK</name>
<reference evidence="2 3" key="1">
    <citation type="submission" date="2023-07" db="EMBL/GenBank/DDBJ databases">
        <title>Sorghum-associated microbial communities from plants grown in Nebraska, USA.</title>
        <authorList>
            <person name="Schachtman D."/>
        </authorList>
    </citation>
    <scope>NUCLEOTIDE SEQUENCE [LARGE SCALE GENOMIC DNA]</scope>
    <source>
        <strain evidence="2 3">BE308</strain>
    </source>
</reference>
<evidence type="ECO:0000313" key="2">
    <source>
        <dbReference type="EMBL" id="MDR7305690.1"/>
    </source>
</evidence>